<dbReference type="EMBL" id="CAJNIZ010019724">
    <property type="protein sequence ID" value="CAE7430248.1"/>
    <property type="molecule type" value="Genomic_DNA"/>
</dbReference>
<dbReference type="OrthoDB" id="437874at2759"/>
<feature type="coiled-coil region" evidence="1">
    <location>
        <begin position="146"/>
        <end position="356"/>
    </location>
</feature>
<gene>
    <name evidence="3" type="ORF">SPIL2461_LOCUS10528</name>
</gene>
<proteinExistence type="predicted"/>
<evidence type="ECO:0000256" key="1">
    <source>
        <dbReference type="SAM" id="Coils"/>
    </source>
</evidence>
<feature type="coiled-coil region" evidence="1">
    <location>
        <begin position="412"/>
        <end position="560"/>
    </location>
</feature>
<dbReference type="AlphaFoldDB" id="A0A812RBW1"/>
<evidence type="ECO:0000313" key="3">
    <source>
        <dbReference type="EMBL" id="CAE7430248.1"/>
    </source>
</evidence>
<protein>
    <submittedName>
        <fullName evidence="3">Uncharacterized protein</fullName>
    </submittedName>
</protein>
<name>A0A812RBW1_SYMPI</name>
<keyword evidence="1" id="KW-0175">Coiled coil</keyword>
<keyword evidence="4" id="KW-1185">Reference proteome</keyword>
<organism evidence="3 4">
    <name type="scientific">Symbiodinium pilosum</name>
    <name type="common">Dinoflagellate</name>
    <dbReference type="NCBI Taxonomy" id="2952"/>
    <lineage>
        <taxon>Eukaryota</taxon>
        <taxon>Sar</taxon>
        <taxon>Alveolata</taxon>
        <taxon>Dinophyceae</taxon>
        <taxon>Suessiales</taxon>
        <taxon>Symbiodiniaceae</taxon>
        <taxon>Symbiodinium</taxon>
    </lineage>
</organism>
<sequence length="580" mass="66591">VGDCHFAKQWRDVQPRESFELLQLAELQEQCASLARENPEFKAYVEHVARELRRYQQRGRQHTTLGHRDRRYGTSPQVFAEDRVGDLDATMSTEDPMQTLTQENCHLKELLQRMEPGMFDSTASTLAPREQQAELQELHHLHMEQKLALAQQNEQLKWEVRRLNRRVIAARQQHQIAEKGLQKKEEELQQTRKELEASKREAQQMAQVHEEQAKQMAQVHEESLANLRQCEGKLADLQIQNACLKTAEAAARREAESLEAGLRKEINAIKEAGDFQQRVSKDLRKQLDEREGACKRLMHDREQQTQKLADLMLQKANVEHQNDQLQRDCKEAQQARRLLEQHVSELQQQLATLRASCPANAADGGDKSDRLAQAVAEHAEKFGRAAAEQTEKYGRAAAEQAEKLGRAAAEQAEKLGRAAAEQSEKLAAAAEEKARLQSQLQATEKRLSDCHQELNSASFKAKYAEECLSKVHAELQDTRLRACSQLEEAKRQAEADSRRLQRKMQAWQARVEEEEEHALQLLRTEESLRRQREAAFDLERTQLESQVQRLRQEVASIRLRLRNGVQTLVSSPEFVLQVAH</sequence>
<feature type="non-terminal residue" evidence="3">
    <location>
        <position position="1"/>
    </location>
</feature>
<evidence type="ECO:0000313" key="4">
    <source>
        <dbReference type="Proteomes" id="UP000649617"/>
    </source>
</evidence>
<dbReference type="Proteomes" id="UP000649617">
    <property type="component" value="Unassembled WGS sequence"/>
</dbReference>
<reference evidence="3" key="1">
    <citation type="submission" date="2021-02" db="EMBL/GenBank/DDBJ databases">
        <authorList>
            <person name="Dougan E. K."/>
            <person name="Rhodes N."/>
            <person name="Thang M."/>
            <person name="Chan C."/>
        </authorList>
    </citation>
    <scope>NUCLEOTIDE SEQUENCE</scope>
</reference>
<feature type="region of interest" description="Disordered" evidence="2">
    <location>
        <begin position="56"/>
        <end position="76"/>
    </location>
</feature>
<evidence type="ECO:0000256" key="2">
    <source>
        <dbReference type="SAM" id="MobiDB-lite"/>
    </source>
</evidence>
<accession>A0A812RBW1</accession>
<comment type="caution">
    <text evidence="3">The sequence shown here is derived from an EMBL/GenBank/DDBJ whole genome shotgun (WGS) entry which is preliminary data.</text>
</comment>